<dbReference type="Pfam" id="PF13561">
    <property type="entry name" value="adh_short_C2"/>
    <property type="match status" value="1"/>
</dbReference>
<dbReference type="EMBL" id="SEYY01011063">
    <property type="protein sequence ID" value="KAB7501306.1"/>
    <property type="molecule type" value="Genomic_DNA"/>
</dbReference>
<dbReference type="Proteomes" id="UP000326759">
    <property type="component" value="Unassembled WGS sequence"/>
</dbReference>
<gene>
    <name evidence="1" type="primary">TR2</name>
    <name evidence="1" type="ORF">Anas_13084</name>
</gene>
<evidence type="ECO:0000313" key="2">
    <source>
        <dbReference type="Proteomes" id="UP000326759"/>
    </source>
</evidence>
<sequence length="146" mass="15617">MNTNVRSIYHLTMLAVPHLIKTQGNIVNVSSVNGVRSFAGVLAYSMSKATVDQMTRCAALDLAPKKVRVNSVNPGVVITNLHKRSGQNEEQYSAFLERSKATHALGRPGDPIEVASAIAFLASDQASFITGVSLPVDGGRHAMCPR</sequence>
<dbReference type="OrthoDB" id="47007at2759"/>
<evidence type="ECO:0000313" key="1">
    <source>
        <dbReference type="EMBL" id="KAB7501306.1"/>
    </source>
</evidence>
<proteinExistence type="predicted"/>
<dbReference type="PRINTS" id="PR00081">
    <property type="entry name" value="GDHRDH"/>
</dbReference>
<dbReference type="InterPro" id="IPR036291">
    <property type="entry name" value="NAD(P)-bd_dom_sf"/>
</dbReference>
<dbReference type="SUPFAM" id="SSF51735">
    <property type="entry name" value="NAD(P)-binding Rossmann-fold domains"/>
    <property type="match status" value="1"/>
</dbReference>
<name>A0A5N5T4B3_9CRUS</name>
<keyword evidence="2" id="KW-1185">Reference proteome</keyword>
<reference evidence="1 2" key="1">
    <citation type="journal article" date="2019" name="PLoS Biol.">
        <title>Sex chromosomes control vertical transmission of feminizing Wolbachia symbionts in an isopod.</title>
        <authorList>
            <person name="Becking T."/>
            <person name="Chebbi M.A."/>
            <person name="Giraud I."/>
            <person name="Moumen B."/>
            <person name="Laverre T."/>
            <person name="Caubet Y."/>
            <person name="Peccoud J."/>
            <person name="Gilbert C."/>
            <person name="Cordaux R."/>
        </authorList>
    </citation>
    <scope>NUCLEOTIDE SEQUENCE [LARGE SCALE GENOMIC DNA]</scope>
    <source>
        <strain evidence="1">ANa2</strain>
        <tissue evidence="1">Whole body excluding digestive tract and cuticle</tissue>
    </source>
</reference>
<dbReference type="Gene3D" id="3.40.50.720">
    <property type="entry name" value="NAD(P)-binding Rossmann-like Domain"/>
    <property type="match status" value="1"/>
</dbReference>
<accession>A0A5N5T4B3</accession>
<organism evidence="1 2">
    <name type="scientific">Armadillidium nasatum</name>
    <dbReference type="NCBI Taxonomy" id="96803"/>
    <lineage>
        <taxon>Eukaryota</taxon>
        <taxon>Metazoa</taxon>
        <taxon>Ecdysozoa</taxon>
        <taxon>Arthropoda</taxon>
        <taxon>Crustacea</taxon>
        <taxon>Multicrustacea</taxon>
        <taxon>Malacostraca</taxon>
        <taxon>Eumalacostraca</taxon>
        <taxon>Peracarida</taxon>
        <taxon>Isopoda</taxon>
        <taxon>Oniscidea</taxon>
        <taxon>Crinocheta</taxon>
        <taxon>Armadillidiidae</taxon>
        <taxon>Armadillidium</taxon>
    </lineage>
</organism>
<dbReference type="PANTHER" id="PTHR43975:SF2">
    <property type="entry name" value="EG:BACR7A4.14 PROTEIN-RELATED"/>
    <property type="match status" value="1"/>
</dbReference>
<protein>
    <submittedName>
        <fullName evidence="1">Tropinone reductase 2</fullName>
    </submittedName>
</protein>
<dbReference type="PRINTS" id="PR00080">
    <property type="entry name" value="SDRFAMILY"/>
</dbReference>
<comment type="caution">
    <text evidence="1">The sequence shown here is derived from an EMBL/GenBank/DDBJ whole genome shotgun (WGS) entry which is preliminary data.</text>
</comment>
<dbReference type="PANTHER" id="PTHR43975">
    <property type="entry name" value="ZGC:101858"/>
    <property type="match status" value="1"/>
</dbReference>
<dbReference type="AlphaFoldDB" id="A0A5N5T4B3"/>
<dbReference type="InterPro" id="IPR002347">
    <property type="entry name" value="SDR_fam"/>
</dbReference>